<gene>
    <name evidence="2" type="ORF">BpHYR1_004479</name>
</gene>
<feature type="transmembrane region" description="Helical" evidence="1">
    <location>
        <begin position="101"/>
        <end position="120"/>
    </location>
</feature>
<comment type="caution">
    <text evidence="2">The sequence shown here is derived from an EMBL/GenBank/DDBJ whole genome shotgun (WGS) entry which is preliminary data.</text>
</comment>
<keyword evidence="1" id="KW-0812">Transmembrane</keyword>
<keyword evidence="3" id="KW-1185">Reference proteome</keyword>
<dbReference type="AlphaFoldDB" id="A0A3M7S9T6"/>
<feature type="transmembrane region" description="Helical" evidence="1">
    <location>
        <begin position="73"/>
        <end position="89"/>
    </location>
</feature>
<evidence type="ECO:0000256" key="1">
    <source>
        <dbReference type="SAM" id="Phobius"/>
    </source>
</evidence>
<evidence type="ECO:0000313" key="3">
    <source>
        <dbReference type="Proteomes" id="UP000276133"/>
    </source>
</evidence>
<dbReference type="Proteomes" id="UP000276133">
    <property type="component" value="Unassembled WGS sequence"/>
</dbReference>
<reference evidence="2 3" key="1">
    <citation type="journal article" date="2018" name="Sci. Rep.">
        <title>Genomic signatures of local adaptation to the degree of environmental predictability in rotifers.</title>
        <authorList>
            <person name="Franch-Gras L."/>
            <person name="Hahn C."/>
            <person name="Garcia-Roger E.M."/>
            <person name="Carmona M.J."/>
            <person name="Serra M."/>
            <person name="Gomez A."/>
        </authorList>
    </citation>
    <scope>NUCLEOTIDE SEQUENCE [LARGE SCALE GENOMIC DNA]</scope>
    <source>
        <strain evidence="2">HYR1</strain>
    </source>
</reference>
<keyword evidence="1" id="KW-1133">Transmembrane helix</keyword>
<evidence type="ECO:0000313" key="2">
    <source>
        <dbReference type="EMBL" id="RNA32469.1"/>
    </source>
</evidence>
<keyword evidence="1" id="KW-0472">Membrane</keyword>
<accession>A0A3M7S9T6</accession>
<protein>
    <submittedName>
        <fullName evidence="2">Uncharacterized protein</fullName>
    </submittedName>
</protein>
<organism evidence="2 3">
    <name type="scientific">Brachionus plicatilis</name>
    <name type="common">Marine rotifer</name>
    <name type="synonym">Brachionus muelleri</name>
    <dbReference type="NCBI Taxonomy" id="10195"/>
    <lineage>
        <taxon>Eukaryota</taxon>
        <taxon>Metazoa</taxon>
        <taxon>Spiralia</taxon>
        <taxon>Gnathifera</taxon>
        <taxon>Rotifera</taxon>
        <taxon>Eurotatoria</taxon>
        <taxon>Monogononta</taxon>
        <taxon>Pseudotrocha</taxon>
        <taxon>Ploima</taxon>
        <taxon>Brachionidae</taxon>
        <taxon>Brachionus</taxon>
    </lineage>
</organism>
<sequence>MLQNMMSSNFHLKNLGEDIIQERNEAKTHEIRAWLKDNHGYKSRISERKKCFCSIINIENFINFFSKYGNQRINYVALILIESSGYLIFKLHKLRLLKERLTTENSFFVTGLLILLVWLLKYVNFV</sequence>
<name>A0A3M7S9T6_BRAPC</name>
<proteinExistence type="predicted"/>
<dbReference type="EMBL" id="REGN01001795">
    <property type="protein sequence ID" value="RNA32469.1"/>
    <property type="molecule type" value="Genomic_DNA"/>
</dbReference>